<organism evidence="3 4">
    <name type="scientific">Albidovulum aquaemixtae</name>
    <dbReference type="NCBI Taxonomy" id="1542388"/>
    <lineage>
        <taxon>Bacteria</taxon>
        <taxon>Pseudomonadati</taxon>
        <taxon>Pseudomonadota</taxon>
        <taxon>Alphaproteobacteria</taxon>
        <taxon>Rhodobacterales</taxon>
        <taxon>Paracoccaceae</taxon>
        <taxon>Albidovulum</taxon>
    </lineage>
</organism>
<evidence type="ECO:0000313" key="3">
    <source>
        <dbReference type="EMBL" id="SPH18804.1"/>
    </source>
</evidence>
<protein>
    <submittedName>
        <fullName evidence="3">C-type polyheme cytochrome OmcB</fullName>
    </submittedName>
</protein>
<evidence type="ECO:0000313" key="4">
    <source>
        <dbReference type="Proteomes" id="UP000244924"/>
    </source>
</evidence>
<sequence length="362" mass="38658">MISRTIGLLLTVPSFWLLSGKTAWAQDTQVPLADIVESWLGSPHADQESQSFQHWNEDGAVAQECAACHSSSGLRDFLGADGTEPGIVDRPALIGSTVDCAACHNLTATSLDEVVFPSGAVVERLGSSAICMVCHQGRQSSSSVEAAVAGLEPDSVSPDLGFINIHYRAAAASLMGAVAHGAYEYPGKIYAGRFAHVAGFDSCANCHDAHTLEVSTTVCASCHNTQDLWAIRTRPDDVDADGDASEGVAAEMATLHDALGRALLAYAAEVTGAPIIYAPDNYPYFFADLNANGLPDGEELAYPNRYQHWTPRLLQAAYNYQFVAKDPGIYAHNPAYAQQILIDSLDSLGEAVELETQVWTRP</sequence>
<dbReference type="Gene3D" id="1.20.140.10">
    <property type="entry name" value="Butyryl-CoA Dehydrogenase, subunit A, domain 3"/>
    <property type="match status" value="1"/>
</dbReference>
<keyword evidence="1 2" id="KW-0732">Signal</keyword>
<reference evidence="3 4" key="1">
    <citation type="submission" date="2018-03" db="EMBL/GenBank/DDBJ databases">
        <authorList>
            <person name="Keele B.F."/>
        </authorList>
    </citation>
    <scope>NUCLEOTIDE SEQUENCE [LARGE SCALE GENOMIC DNA]</scope>
    <source>
        <strain evidence="3 4">CECT 8626</strain>
    </source>
</reference>
<dbReference type="PANTHER" id="PTHR35038:SF8">
    <property type="entry name" value="C-TYPE POLYHEME CYTOCHROME OMCC"/>
    <property type="match status" value="1"/>
</dbReference>
<gene>
    <name evidence="3" type="primary">omcB_1</name>
    <name evidence="3" type="ORF">DEA8626_02349</name>
</gene>
<dbReference type="AlphaFoldDB" id="A0A2R8B892"/>
<dbReference type="SUPFAM" id="SSF48695">
    <property type="entry name" value="Multiheme cytochromes"/>
    <property type="match status" value="1"/>
</dbReference>
<dbReference type="GO" id="GO:0016491">
    <property type="term" value="F:oxidoreductase activity"/>
    <property type="evidence" value="ECO:0007669"/>
    <property type="project" value="TreeGrafter"/>
</dbReference>
<feature type="chain" id="PRO_5015320045" evidence="2">
    <location>
        <begin position="26"/>
        <end position="362"/>
    </location>
</feature>
<evidence type="ECO:0000256" key="2">
    <source>
        <dbReference type="SAM" id="SignalP"/>
    </source>
</evidence>
<feature type="signal peptide" evidence="2">
    <location>
        <begin position="1"/>
        <end position="25"/>
    </location>
</feature>
<dbReference type="EMBL" id="OMOQ01000001">
    <property type="protein sequence ID" value="SPH18804.1"/>
    <property type="molecule type" value="Genomic_DNA"/>
</dbReference>
<dbReference type="PANTHER" id="PTHR35038">
    <property type="entry name" value="DISSIMILATORY SULFITE REDUCTASE SIRA"/>
    <property type="match status" value="1"/>
</dbReference>
<dbReference type="InterPro" id="IPR036280">
    <property type="entry name" value="Multihaem_cyt_sf"/>
</dbReference>
<dbReference type="InterPro" id="IPR051829">
    <property type="entry name" value="Multiheme_Cytochr_ET"/>
</dbReference>
<keyword evidence="4" id="KW-1185">Reference proteome</keyword>
<name>A0A2R8B892_9RHOB</name>
<dbReference type="Proteomes" id="UP000244924">
    <property type="component" value="Unassembled WGS sequence"/>
</dbReference>
<proteinExistence type="predicted"/>
<dbReference type="RefSeq" id="WP_219929188.1">
    <property type="nucleotide sequence ID" value="NZ_OMOQ01000001.1"/>
</dbReference>
<accession>A0A2R8B892</accession>
<dbReference type="Gene3D" id="1.10.1130.10">
    <property type="entry name" value="Flavocytochrome C3, Chain A"/>
    <property type="match status" value="1"/>
</dbReference>
<evidence type="ECO:0000256" key="1">
    <source>
        <dbReference type="ARBA" id="ARBA00022729"/>
    </source>
</evidence>